<dbReference type="CDD" id="cd02440">
    <property type="entry name" value="AdoMet_MTases"/>
    <property type="match status" value="1"/>
</dbReference>
<protein>
    <submittedName>
        <fullName evidence="3">Methyltransferase domain-containing protein</fullName>
    </submittedName>
</protein>
<dbReference type="InterPro" id="IPR025714">
    <property type="entry name" value="Methyltranfer_dom"/>
</dbReference>
<reference evidence="3 4" key="1">
    <citation type="submission" date="2019-07" db="EMBL/GenBank/DDBJ databases">
        <authorList>
            <person name="Zhou L.-Y."/>
        </authorList>
    </citation>
    <scope>NUCLEOTIDE SEQUENCE [LARGE SCALE GENOMIC DNA]</scope>
    <source>
        <strain evidence="3 4">YIM 101269</strain>
    </source>
</reference>
<dbReference type="Gene3D" id="3.40.50.150">
    <property type="entry name" value="Vaccinia Virus protein VP39"/>
    <property type="match status" value="1"/>
</dbReference>
<dbReference type="PANTHER" id="PTHR45128">
    <property type="entry name" value="METHYLTRANSFERASE TYPE 11"/>
    <property type="match status" value="1"/>
</dbReference>
<dbReference type="Pfam" id="PF21320">
    <property type="entry name" value="WHD_Rv2258c"/>
    <property type="match status" value="1"/>
</dbReference>
<evidence type="ECO:0000313" key="4">
    <source>
        <dbReference type="Proteomes" id="UP000317638"/>
    </source>
</evidence>
<feature type="domain" description="Methyltransferase" evidence="1">
    <location>
        <begin position="188"/>
        <end position="295"/>
    </location>
</feature>
<dbReference type="AlphaFoldDB" id="A0A553K4D8"/>
<feature type="domain" description="S-adenosylmethionine-dependent methyltransferase Rv2258c-like winged HTH" evidence="2">
    <location>
        <begin position="41"/>
        <end position="108"/>
    </location>
</feature>
<keyword evidence="4" id="KW-1185">Reference proteome</keyword>
<dbReference type="Pfam" id="PF13847">
    <property type="entry name" value="Methyltransf_31"/>
    <property type="match status" value="1"/>
</dbReference>
<dbReference type="RefSeq" id="WP_143936675.1">
    <property type="nucleotide sequence ID" value="NZ_VKKG01000001.1"/>
</dbReference>
<evidence type="ECO:0000259" key="2">
    <source>
        <dbReference type="Pfam" id="PF21320"/>
    </source>
</evidence>
<dbReference type="Proteomes" id="UP000317638">
    <property type="component" value="Unassembled WGS sequence"/>
</dbReference>
<organism evidence="3 4">
    <name type="scientific">Tessaracoccus rhinocerotis</name>
    <dbReference type="NCBI Taxonomy" id="1689449"/>
    <lineage>
        <taxon>Bacteria</taxon>
        <taxon>Bacillati</taxon>
        <taxon>Actinomycetota</taxon>
        <taxon>Actinomycetes</taxon>
        <taxon>Propionibacteriales</taxon>
        <taxon>Propionibacteriaceae</taxon>
        <taxon>Tessaracoccus</taxon>
    </lineage>
</organism>
<name>A0A553K4D8_9ACTN</name>
<dbReference type="EMBL" id="VKKG01000001">
    <property type="protein sequence ID" value="TRY19589.1"/>
    <property type="molecule type" value="Genomic_DNA"/>
</dbReference>
<dbReference type="GO" id="GO:0008168">
    <property type="term" value="F:methyltransferase activity"/>
    <property type="evidence" value="ECO:0007669"/>
    <property type="project" value="UniProtKB-KW"/>
</dbReference>
<sequence length="370" mass="39765">MSTITDSPAVEVTQQVSGPSAEEFVDRLMGSALGWAEVNAIHLGDRLGWYRDLADQGPSTHEELAARTNTSSRYAREWLEQQALTGILVADGEIDARDRRYALAPGPREALTDEHSLAYFAPFARMAGAVGPQLPALLEAYRAGTGVSWARFGADAREGQAEMNRPWLAQLPHVFAQVPQVQAALTRPGARIADVGAGGGWSSIALAGAHEGLQADGFDVDEPSVALARSNAREAGVSDRVRFHLADGDSIVSHGRYDAVFAFECIHDMPRPVDVLRAMREAVADDGVVVVMDERVGDGFDRPGELDALFYAFSLFVCLPDGMSHAPSAATGTVMRAGTLRDYALAAGFDGVSVLPIEGFGLWRFYELTF</sequence>
<dbReference type="SUPFAM" id="SSF53335">
    <property type="entry name" value="S-adenosyl-L-methionine-dependent methyltransferases"/>
    <property type="match status" value="1"/>
</dbReference>
<comment type="caution">
    <text evidence="3">The sequence shown here is derived from an EMBL/GenBank/DDBJ whole genome shotgun (WGS) entry which is preliminary data.</text>
</comment>
<keyword evidence="3" id="KW-0808">Transferase</keyword>
<proteinExistence type="predicted"/>
<gene>
    <name evidence="3" type="ORF">FOJ82_01430</name>
</gene>
<accession>A0A553K4D8</accession>
<keyword evidence="3" id="KW-0489">Methyltransferase</keyword>
<dbReference type="PANTHER" id="PTHR45128:SF2">
    <property type="entry name" value="METHYLTRANSFERASE DOMAIN-CONTAINING PROTEIN"/>
    <property type="match status" value="1"/>
</dbReference>
<dbReference type="OrthoDB" id="9801363at2"/>
<dbReference type="GO" id="GO:0032259">
    <property type="term" value="P:methylation"/>
    <property type="evidence" value="ECO:0007669"/>
    <property type="project" value="UniProtKB-KW"/>
</dbReference>
<dbReference type="InterPro" id="IPR029063">
    <property type="entry name" value="SAM-dependent_MTases_sf"/>
</dbReference>
<dbReference type="InterPro" id="IPR048711">
    <property type="entry name" value="WHD_Rv2258c"/>
</dbReference>
<dbReference type="InterPro" id="IPR053173">
    <property type="entry name" value="SAM-binding_MTase"/>
</dbReference>
<evidence type="ECO:0000259" key="1">
    <source>
        <dbReference type="Pfam" id="PF13847"/>
    </source>
</evidence>
<evidence type="ECO:0000313" key="3">
    <source>
        <dbReference type="EMBL" id="TRY19589.1"/>
    </source>
</evidence>